<dbReference type="Pfam" id="PF06722">
    <property type="entry name" value="EryCIII-like_C"/>
    <property type="match status" value="1"/>
</dbReference>
<evidence type="ECO:0000313" key="3">
    <source>
        <dbReference type="EMBL" id="BAC57027.1"/>
    </source>
</evidence>
<dbReference type="SMR" id="Q83WF1"/>
<organism evidence="3">
    <name type="scientific">Micromonospora griseorubida</name>
    <dbReference type="NCBI Taxonomy" id="28040"/>
    <lineage>
        <taxon>Bacteria</taxon>
        <taxon>Bacillati</taxon>
        <taxon>Actinomycetota</taxon>
        <taxon>Actinomycetes</taxon>
        <taxon>Micromonosporales</taxon>
        <taxon>Micromonosporaceae</taxon>
        <taxon>Micromonospora</taxon>
    </lineage>
</organism>
<dbReference type="InterPro" id="IPR002213">
    <property type="entry name" value="UDP_glucos_trans"/>
</dbReference>
<feature type="domain" description="Glycosyltransferase family 28 N-terminal" evidence="1">
    <location>
        <begin position="3"/>
        <end position="69"/>
    </location>
</feature>
<dbReference type="GO" id="GO:0005975">
    <property type="term" value="P:carbohydrate metabolic process"/>
    <property type="evidence" value="ECO:0007669"/>
    <property type="project" value="InterPro"/>
</dbReference>
<name>Q83WF1_MICGR</name>
<sequence length="420" mass="46795">MRIALLTIGSRGDVQPFIALGVGLRARGHDVILGAPEGLKHLVERAGLTYRPTPGDPDGFFTMPEVVDSLRRSPYLRDLLKALPAVPEEYDQQVVDEIAAAGQGADAVVYAPLTIAAAYGRSDVPWAAANWWPNTRTWRFPAVESGQRRLGPLSPLYHLFTHARAAREEWAWRRPEVDGYRRRQGLEPFGGRSPFLRLGRERPYLYPFSPSVLPKPRDWPARAHVTGYWFWDQDWQPTRELVDFLADGPAPVAADVRQHLAVHRREQVLEYAIAAARAAGRRIVVVDGPDVPPSDDVLRLHDVDYRWLFPRTAAVVHHGGFGTTAEVVRAGRPHVVVPVFADHPFWARRLTEIGVAAPAVDFRTLTREALVASTVKAVREDSLGARAARLGEAVRRERGVENACQVVESWIDNSSRTLTG</sequence>
<dbReference type="FunFam" id="3.40.50.2000:FF:000009">
    <property type="entry name" value="Sterol 3-beta-glucosyltransferase UGT80A2"/>
    <property type="match status" value="1"/>
</dbReference>
<dbReference type="EMBL" id="AB089954">
    <property type="protein sequence ID" value="BAC57027.1"/>
    <property type="molecule type" value="Genomic_DNA"/>
</dbReference>
<gene>
    <name evidence="3" type="primary">mycD</name>
</gene>
<dbReference type="SUPFAM" id="SSF53756">
    <property type="entry name" value="UDP-Glycosyltransferase/glycogen phosphorylase"/>
    <property type="match status" value="1"/>
</dbReference>
<dbReference type="InterPro" id="IPR050426">
    <property type="entry name" value="Glycosyltransferase_28"/>
</dbReference>
<evidence type="ECO:0000259" key="2">
    <source>
        <dbReference type="Pfam" id="PF06722"/>
    </source>
</evidence>
<dbReference type="Pfam" id="PF03033">
    <property type="entry name" value="Glyco_transf_28"/>
    <property type="match status" value="1"/>
</dbReference>
<dbReference type="GO" id="GO:0016758">
    <property type="term" value="F:hexosyltransferase activity"/>
    <property type="evidence" value="ECO:0007669"/>
    <property type="project" value="InterPro"/>
</dbReference>
<dbReference type="Gene3D" id="3.40.50.2000">
    <property type="entry name" value="Glycogen Phosphorylase B"/>
    <property type="match status" value="2"/>
</dbReference>
<dbReference type="AlphaFoldDB" id="Q83WF1"/>
<dbReference type="KEGG" id="ag:BAC57027"/>
<dbReference type="CDD" id="cd03784">
    <property type="entry name" value="GT1_Gtf-like"/>
    <property type="match status" value="1"/>
</dbReference>
<dbReference type="GO" id="GO:0033072">
    <property type="term" value="P:vancomycin biosynthetic process"/>
    <property type="evidence" value="ECO:0007669"/>
    <property type="project" value="UniProtKB-ARBA"/>
</dbReference>
<dbReference type="CAZy" id="GT1">
    <property type="family name" value="Glycosyltransferase Family 1"/>
</dbReference>
<protein>
    <submittedName>
        <fullName evidence="3">Glycosyltransferase</fullName>
    </submittedName>
</protein>
<dbReference type="PANTHER" id="PTHR48050:SF13">
    <property type="entry name" value="STEROL 3-BETA-GLUCOSYLTRANSFERASE UGT80A2"/>
    <property type="match status" value="1"/>
</dbReference>
<dbReference type="InterPro" id="IPR004276">
    <property type="entry name" value="GlycoTrans_28_N"/>
</dbReference>
<dbReference type="BioCyc" id="MetaCyc:MONOMER-18366"/>
<keyword evidence="3" id="KW-0808">Transferase</keyword>
<accession>Q83WF1</accession>
<reference evidence="3" key="1">
    <citation type="journal article" date="2003" name="FEMS Microbiol. Lett.">
        <title>Organization of the biosynthetic gene cluster for the polyketide macrolide mycinamicin in Micromonospora griseorubida.</title>
        <authorList>
            <person name="Anzai Y."/>
            <person name="Saito N."/>
            <person name="Tanaka M."/>
            <person name="Kinoshita K."/>
            <person name="Koyama Y."/>
            <person name="Kato F."/>
        </authorList>
    </citation>
    <scope>NUCLEOTIDE SEQUENCE</scope>
</reference>
<dbReference type="InterPro" id="IPR010610">
    <property type="entry name" value="EryCIII-like_C"/>
</dbReference>
<proteinExistence type="predicted"/>
<feature type="domain" description="Erythromycin biosynthesis protein CIII-like C-terminal" evidence="2">
    <location>
        <begin position="303"/>
        <end position="392"/>
    </location>
</feature>
<evidence type="ECO:0000259" key="1">
    <source>
        <dbReference type="Pfam" id="PF03033"/>
    </source>
</evidence>
<dbReference type="PANTHER" id="PTHR48050">
    <property type="entry name" value="STEROL 3-BETA-GLUCOSYLTRANSFERASE"/>
    <property type="match status" value="1"/>
</dbReference>
<dbReference type="GO" id="GO:0008194">
    <property type="term" value="F:UDP-glycosyltransferase activity"/>
    <property type="evidence" value="ECO:0007669"/>
    <property type="project" value="InterPro"/>
</dbReference>